<dbReference type="Proteomes" id="UP000031278">
    <property type="component" value="Unassembled WGS sequence"/>
</dbReference>
<protein>
    <submittedName>
        <fullName evidence="3">Acyl-CoA-binding protein</fullName>
    </submittedName>
</protein>
<keyword evidence="1" id="KW-0446">Lipid-binding</keyword>
<organism evidence="3 4">
    <name type="scientific">Photobacterium gaetbulicola</name>
    <dbReference type="NCBI Taxonomy" id="1295392"/>
    <lineage>
        <taxon>Bacteria</taxon>
        <taxon>Pseudomonadati</taxon>
        <taxon>Pseudomonadota</taxon>
        <taxon>Gammaproteobacteria</taxon>
        <taxon>Vibrionales</taxon>
        <taxon>Vibrionaceae</taxon>
        <taxon>Photobacterium</taxon>
    </lineage>
</organism>
<dbReference type="GO" id="GO:0006631">
    <property type="term" value="P:fatty acid metabolic process"/>
    <property type="evidence" value="ECO:0007669"/>
    <property type="project" value="TreeGrafter"/>
</dbReference>
<dbReference type="EMBL" id="JWLZ01000113">
    <property type="protein sequence ID" value="KHT64163.1"/>
    <property type="molecule type" value="Genomic_DNA"/>
</dbReference>
<dbReference type="InterPro" id="IPR000582">
    <property type="entry name" value="Acyl-CoA-binding_protein"/>
</dbReference>
<proteinExistence type="predicted"/>
<dbReference type="PANTHER" id="PTHR23310">
    <property type="entry name" value="ACYL-COA-BINDING PROTEIN, ACBP"/>
    <property type="match status" value="1"/>
</dbReference>
<dbReference type="Gene3D" id="1.20.80.10">
    <property type="match status" value="1"/>
</dbReference>
<accession>A0A0B9G640</accession>
<evidence type="ECO:0000313" key="3">
    <source>
        <dbReference type="EMBL" id="KHT64163.1"/>
    </source>
</evidence>
<dbReference type="PROSITE" id="PS51228">
    <property type="entry name" value="ACB_2"/>
    <property type="match status" value="1"/>
</dbReference>
<dbReference type="PANTHER" id="PTHR23310:SF62">
    <property type="entry name" value="ACYL-COA BINDING PROTEIN 1, ISOFORM A"/>
    <property type="match status" value="1"/>
</dbReference>
<dbReference type="InterPro" id="IPR014352">
    <property type="entry name" value="FERM/acyl-CoA-bd_prot_sf"/>
</dbReference>
<dbReference type="InterPro" id="IPR035984">
    <property type="entry name" value="Acyl-CoA-binding_sf"/>
</dbReference>
<dbReference type="PRINTS" id="PR00689">
    <property type="entry name" value="ACOABINDINGP"/>
</dbReference>
<dbReference type="Pfam" id="PF00887">
    <property type="entry name" value="ACBP"/>
    <property type="match status" value="1"/>
</dbReference>
<dbReference type="SUPFAM" id="SSF47027">
    <property type="entry name" value="Acyl-CoA binding protein"/>
    <property type="match status" value="1"/>
</dbReference>
<dbReference type="PROSITE" id="PS00880">
    <property type="entry name" value="ACB_1"/>
    <property type="match status" value="1"/>
</dbReference>
<sequence length="88" mass="9741">MADLKASFEQAQIDVKALTKRPSNDELLALYSLFKQATEGDVKGKRPGMFDFKGGAKYDAWEKLKGMDAETAMQQYVDKVSELAAAYA</sequence>
<dbReference type="AlphaFoldDB" id="A0A0B9G640"/>
<gene>
    <name evidence="3" type="ORF">RJ45_07735</name>
</gene>
<dbReference type="GO" id="GO:0000062">
    <property type="term" value="F:fatty-acyl-CoA binding"/>
    <property type="evidence" value="ECO:0007669"/>
    <property type="project" value="InterPro"/>
</dbReference>
<dbReference type="InterPro" id="IPR022408">
    <property type="entry name" value="Acyl-CoA-binding_prot_CS"/>
</dbReference>
<feature type="domain" description="ACB" evidence="2">
    <location>
        <begin position="4"/>
        <end position="88"/>
    </location>
</feature>
<evidence type="ECO:0000313" key="4">
    <source>
        <dbReference type="Proteomes" id="UP000031278"/>
    </source>
</evidence>
<dbReference type="RefSeq" id="WP_039460400.1">
    <property type="nucleotide sequence ID" value="NZ_JWLZ01000113.1"/>
</dbReference>
<reference evidence="3 4" key="1">
    <citation type="submission" date="2014-12" db="EMBL/GenBank/DDBJ databases">
        <title>Genome sequencing of Photobacterium gaetbulicola AD005a.</title>
        <authorList>
            <person name="Adrian T.G.S."/>
            <person name="Chan K.G."/>
        </authorList>
    </citation>
    <scope>NUCLEOTIDE SEQUENCE [LARGE SCALE GENOMIC DNA]</scope>
    <source>
        <strain evidence="3 4">AD005a</strain>
    </source>
</reference>
<evidence type="ECO:0000259" key="2">
    <source>
        <dbReference type="PROSITE" id="PS51228"/>
    </source>
</evidence>
<name>A0A0B9G640_9GAMM</name>
<comment type="caution">
    <text evidence="3">The sequence shown here is derived from an EMBL/GenBank/DDBJ whole genome shotgun (WGS) entry which is preliminary data.</text>
</comment>
<evidence type="ECO:0000256" key="1">
    <source>
        <dbReference type="ARBA" id="ARBA00023121"/>
    </source>
</evidence>